<evidence type="ECO:0000313" key="15">
    <source>
        <dbReference type="EMBL" id="KAI9185011.1"/>
    </source>
</evidence>
<dbReference type="FunFam" id="3.80.10.10:FF:000111">
    <property type="entry name" value="LRR receptor-like serine/threonine-protein kinase ERECTA"/>
    <property type="match status" value="1"/>
</dbReference>
<dbReference type="SUPFAM" id="SSF52058">
    <property type="entry name" value="L domain-like"/>
    <property type="match status" value="2"/>
</dbReference>
<dbReference type="Gene3D" id="3.80.10.10">
    <property type="entry name" value="Ribonuclease Inhibitor"/>
    <property type="match status" value="5"/>
</dbReference>
<dbReference type="GO" id="GO:0005886">
    <property type="term" value="C:plasma membrane"/>
    <property type="evidence" value="ECO:0007669"/>
    <property type="project" value="UniProtKB-SubCell"/>
</dbReference>
<evidence type="ECO:0000256" key="1">
    <source>
        <dbReference type="ARBA" id="ARBA00004251"/>
    </source>
</evidence>
<evidence type="ECO:0000256" key="4">
    <source>
        <dbReference type="ARBA" id="ARBA00022614"/>
    </source>
</evidence>
<dbReference type="InterPro" id="IPR032675">
    <property type="entry name" value="LRR_dom_sf"/>
</dbReference>
<evidence type="ECO:0000256" key="9">
    <source>
        <dbReference type="ARBA" id="ARBA00023136"/>
    </source>
</evidence>
<dbReference type="EMBL" id="JAJSOW010000100">
    <property type="protein sequence ID" value="KAI9185011.1"/>
    <property type="molecule type" value="Genomic_DNA"/>
</dbReference>
<evidence type="ECO:0000256" key="12">
    <source>
        <dbReference type="SAM" id="Phobius"/>
    </source>
</evidence>
<dbReference type="AlphaFoldDB" id="A0AAD5NUP2"/>
<dbReference type="FunFam" id="3.80.10.10:FF:001678">
    <property type="entry name" value="Calmodulin-binding receptor kinase CaMRLK"/>
    <property type="match status" value="1"/>
</dbReference>
<dbReference type="FunFam" id="3.80.10.10:FF:000095">
    <property type="entry name" value="LRR receptor-like serine/threonine-protein kinase GSO1"/>
    <property type="match status" value="1"/>
</dbReference>
<keyword evidence="8 12" id="KW-1133">Transmembrane helix</keyword>
<reference evidence="15" key="1">
    <citation type="journal article" date="2022" name="Plant J.">
        <title>Strategies of tolerance reflected in two North American maple genomes.</title>
        <authorList>
            <person name="McEvoy S.L."/>
            <person name="Sezen U.U."/>
            <person name="Trouern-Trend A."/>
            <person name="McMahon S.M."/>
            <person name="Schaberg P.G."/>
            <person name="Yang J."/>
            <person name="Wegrzyn J.L."/>
            <person name="Swenson N.G."/>
        </authorList>
    </citation>
    <scope>NUCLEOTIDE SEQUENCE</scope>
    <source>
        <strain evidence="15">91603</strain>
    </source>
</reference>
<keyword evidence="11" id="KW-0325">Glycoprotein</keyword>
<dbReference type="Pfam" id="PF08263">
    <property type="entry name" value="LRRNT_2"/>
    <property type="match status" value="1"/>
</dbReference>
<evidence type="ECO:0000259" key="14">
    <source>
        <dbReference type="Pfam" id="PF08263"/>
    </source>
</evidence>
<reference evidence="15" key="2">
    <citation type="submission" date="2023-02" db="EMBL/GenBank/DDBJ databases">
        <authorList>
            <person name="Swenson N.G."/>
            <person name="Wegrzyn J.L."/>
            <person name="Mcevoy S.L."/>
        </authorList>
    </citation>
    <scope>NUCLEOTIDE SEQUENCE</scope>
    <source>
        <strain evidence="15">91603</strain>
        <tissue evidence="15">Leaf</tissue>
    </source>
</reference>
<comment type="subcellular location">
    <subcellularLocation>
        <location evidence="1">Cell membrane</location>
        <topology evidence="1">Single-pass type I membrane protein</topology>
    </subcellularLocation>
</comment>
<keyword evidence="7" id="KW-0677">Repeat</keyword>
<dbReference type="InterPro" id="IPR046956">
    <property type="entry name" value="RLP23-like"/>
</dbReference>
<dbReference type="Proteomes" id="UP001064489">
    <property type="component" value="Chromosome 3"/>
</dbReference>
<organism evidence="15 16">
    <name type="scientific">Acer negundo</name>
    <name type="common">Box elder</name>
    <dbReference type="NCBI Taxonomy" id="4023"/>
    <lineage>
        <taxon>Eukaryota</taxon>
        <taxon>Viridiplantae</taxon>
        <taxon>Streptophyta</taxon>
        <taxon>Embryophyta</taxon>
        <taxon>Tracheophyta</taxon>
        <taxon>Spermatophyta</taxon>
        <taxon>Magnoliopsida</taxon>
        <taxon>eudicotyledons</taxon>
        <taxon>Gunneridae</taxon>
        <taxon>Pentapetalae</taxon>
        <taxon>rosids</taxon>
        <taxon>malvids</taxon>
        <taxon>Sapindales</taxon>
        <taxon>Sapindaceae</taxon>
        <taxon>Hippocastanoideae</taxon>
        <taxon>Acereae</taxon>
        <taxon>Acer</taxon>
    </lineage>
</organism>
<feature type="signal peptide" evidence="13">
    <location>
        <begin position="1"/>
        <end position="24"/>
    </location>
</feature>
<evidence type="ECO:0000256" key="13">
    <source>
        <dbReference type="SAM" id="SignalP"/>
    </source>
</evidence>
<dbReference type="InterPro" id="IPR003591">
    <property type="entry name" value="Leu-rich_rpt_typical-subtyp"/>
</dbReference>
<evidence type="ECO:0000256" key="5">
    <source>
        <dbReference type="ARBA" id="ARBA00022692"/>
    </source>
</evidence>
<name>A0AAD5NUP2_ACENE</name>
<keyword evidence="16" id="KW-1185">Reference proteome</keyword>
<keyword evidence="9 12" id="KW-0472">Membrane</keyword>
<dbReference type="Pfam" id="PF13855">
    <property type="entry name" value="LRR_8"/>
    <property type="match status" value="2"/>
</dbReference>
<accession>A0AAD5NUP2</accession>
<feature type="chain" id="PRO_5042224200" description="Leucine-rich repeat-containing N-terminal plant-type domain-containing protein" evidence="13">
    <location>
        <begin position="25"/>
        <end position="996"/>
    </location>
</feature>
<dbReference type="Pfam" id="PF00560">
    <property type="entry name" value="LRR_1"/>
    <property type="match status" value="8"/>
</dbReference>
<evidence type="ECO:0000313" key="16">
    <source>
        <dbReference type="Proteomes" id="UP001064489"/>
    </source>
</evidence>
<dbReference type="PANTHER" id="PTHR48063:SF98">
    <property type="entry name" value="LRR RECEPTOR-LIKE SERINE_THREONINE-PROTEIN KINASE FLS2"/>
    <property type="match status" value="1"/>
</dbReference>
<keyword evidence="10" id="KW-0675">Receptor</keyword>
<comment type="caution">
    <text evidence="15">The sequence shown here is derived from an EMBL/GenBank/DDBJ whole genome shotgun (WGS) entry which is preliminary data.</text>
</comment>
<evidence type="ECO:0000256" key="8">
    <source>
        <dbReference type="ARBA" id="ARBA00022989"/>
    </source>
</evidence>
<comment type="similarity">
    <text evidence="2">Belongs to the RLP family.</text>
</comment>
<evidence type="ECO:0000256" key="6">
    <source>
        <dbReference type="ARBA" id="ARBA00022729"/>
    </source>
</evidence>
<feature type="domain" description="Leucine-rich repeat-containing N-terminal plant-type" evidence="14">
    <location>
        <begin position="41"/>
        <end position="79"/>
    </location>
</feature>
<sequence length="996" mass="111250">MVMKPVISMSSVVALLFLELLALAAINICLCSGSTHVGCIESERRALLRLKKDLKDPSNRLASWNGDGGDCCNWAGVVCHNFTNHVLELHLGNPHLIRYSTSDGLYQPPLERSKLVGKLNPSLLDFKQLIYLDLSGNSFKRFKIPTYLGSLRNLKYLDLSYAGFEGMIPHQLGNLSNLQHLDLGQNYPLYVDNLSWLSSLLSLKHLDLSVTSLANASDWLTVVNSLPSLVELRLSSCELQYFLPLPIANLSSLVTLDLSNQNFYNPLICSWIFGLKNVVFIDLSFNNFEGPIPDGFQNLTSLEHFDLSYNNFNLSIPDWFYRFSHLRFLSLQQNYLTGMVSSAISNLTSIERLDLSQNKLLQWRIPRSFGRLCNLRSIILSDVRLSQEISEILNILLGCISDGLESLNLKNTQLSGHLTNQLVQFKSLDSLTLSYNSISGSIPPSLGEISSLAFLDLSSNNLNGEISEVHFVNLTRLSVLSISGNSLTLKVNHDWVPLFQLEELGLRSCTLGSQFPSWLHSQKRLTYLDISNTGISDTIPGNFWKSHSQLSSLNLSRNQIFGEIPTLTLATRLSTIDFSSNNLSGSLPTISSDVSALDLSHNAFSGSIFHFLCSRMNDSKHLQVLNLRNNSLSGRLPNCWMSWSELEILHLANNEFTGSLPTSMGTLHDLRSLHLGKNSFSGMIPMSLKNCTQLEALDIGGNEFVGNVPTWIGETFSSMRILSFHSNKFHGFLPVELCYLVYLQILDLSHNNIYGPIPRCIGNFSAMETMRYFSENSIMYLGYSVFSDDWFIEEASLVMKGTTAEYNTILNLVRYIDLSHNNFSGEIPTKVTSLGALQSLNLSHNSFTGRIPQSIGAMRALESIDLSTNQFDGEIPQSISNLTFLSFLNFSNNNLIGKIPLSTQMQSFDASSFTGNELCGPPLPKNCTEIVPTPGSETGNEDEVDWLFYLSIAVGFIVGFWSVIGSLLVNRRWKYMYCHFLDCLVDKLRSVVRKCC</sequence>
<dbReference type="InterPro" id="IPR013210">
    <property type="entry name" value="LRR_N_plant-typ"/>
</dbReference>
<dbReference type="FunFam" id="3.80.10.10:FF:001347">
    <property type="entry name" value="LRR receptor-like serine/threonine-protein kinase GSO2"/>
    <property type="match status" value="1"/>
</dbReference>
<dbReference type="SUPFAM" id="SSF52047">
    <property type="entry name" value="RNI-like"/>
    <property type="match status" value="1"/>
</dbReference>
<dbReference type="InterPro" id="IPR001611">
    <property type="entry name" value="Leu-rich_rpt"/>
</dbReference>
<keyword evidence="5 12" id="KW-0812">Transmembrane</keyword>
<dbReference type="SMART" id="SM00365">
    <property type="entry name" value="LRR_SD22"/>
    <property type="match status" value="5"/>
</dbReference>
<proteinExistence type="inferred from homology"/>
<keyword evidence="6 13" id="KW-0732">Signal</keyword>
<dbReference type="SMART" id="SM00369">
    <property type="entry name" value="LRR_TYP"/>
    <property type="match status" value="8"/>
</dbReference>
<feature type="transmembrane region" description="Helical" evidence="12">
    <location>
        <begin position="946"/>
        <end position="969"/>
    </location>
</feature>
<evidence type="ECO:0000256" key="3">
    <source>
        <dbReference type="ARBA" id="ARBA00022475"/>
    </source>
</evidence>
<gene>
    <name evidence="15" type="ORF">LWI28_003365</name>
</gene>
<keyword evidence="4" id="KW-0433">Leucine-rich repeat</keyword>
<evidence type="ECO:0000256" key="2">
    <source>
        <dbReference type="ARBA" id="ARBA00009592"/>
    </source>
</evidence>
<evidence type="ECO:0000256" key="11">
    <source>
        <dbReference type="ARBA" id="ARBA00023180"/>
    </source>
</evidence>
<evidence type="ECO:0000256" key="7">
    <source>
        <dbReference type="ARBA" id="ARBA00022737"/>
    </source>
</evidence>
<keyword evidence="3" id="KW-1003">Cell membrane</keyword>
<dbReference type="PANTHER" id="PTHR48063">
    <property type="entry name" value="LRR RECEPTOR-LIKE KINASE"/>
    <property type="match status" value="1"/>
</dbReference>
<evidence type="ECO:0000256" key="10">
    <source>
        <dbReference type="ARBA" id="ARBA00023170"/>
    </source>
</evidence>
<protein>
    <recommendedName>
        <fullName evidence="14">Leucine-rich repeat-containing N-terminal plant-type domain-containing protein</fullName>
    </recommendedName>
</protein>